<accession>A0A1A9WFL9</accession>
<keyword evidence="1" id="KW-0175">Coiled coil</keyword>
<feature type="coiled-coil region" evidence="1">
    <location>
        <begin position="138"/>
        <end position="165"/>
    </location>
</feature>
<dbReference type="AlphaFoldDB" id="A0A1A9WFL9"/>
<protein>
    <submittedName>
        <fullName evidence="2">Uncharacterized protein</fullName>
    </submittedName>
</protein>
<evidence type="ECO:0000256" key="1">
    <source>
        <dbReference type="SAM" id="Coils"/>
    </source>
</evidence>
<dbReference type="VEuPathDB" id="VectorBase:GBRI018005"/>
<dbReference type="EnsemblMetazoa" id="GBRI018005-RA">
    <property type="protein sequence ID" value="GBRI018005-PA"/>
    <property type="gene ID" value="GBRI018005"/>
</dbReference>
<keyword evidence="3" id="KW-1185">Reference proteome</keyword>
<sequence>MATPLVAPKPVHPTPMRHHGLLGISYVRQHMMIDERWAPNAHIEEFHDMANLLAKRLIFKNLESNAYRKTLKKSARRLRIQCRDGRCVLQNVMNGENVAAIRNVLINRKDMQRLYQKMNVYQVVDNINQRTFVMRKERDRLNHRLARLKDEYKRKLLERATIENRIKYQNEFILEEEFRMREFKKKIVNSDVRLTAIRTINSTYKKIIQVLRHDEIFYEPILRSLCRDIDDQASFIKHILYLGMPAIAKFNQLSEEFRQMDEKSRKSTQLKLAVLMDFRRTSLKRFSNTVKAPKESLVINIAKRYTRETKSMLKLKNQLEEIETIIKQIKVATLCSRATEIFPRIKVQMEHNIKLMKRNEIGTISNEFLIFKNKVAEEQESVLLHNYFEEEEDRANRIRWLEEAIIIEDSNEAITLKHMKHRTDTFVVLRYTLWNLLDILRYVDKPTRIVPVQYPNTYLKLPLLKFDMLIMRASAPPGFEQNTKTMLSMVERKLTILMNAYKYLMAIQNIKMTPRQMHNFWKTYHEGFLEIQNVIEEKEAMRDKSALEDGQDVFEDAKLLQTVPNRKQIKTQSARIVEELSKKED</sequence>
<reference evidence="3" key="1">
    <citation type="submission" date="2014-03" db="EMBL/GenBank/DDBJ databases">
        <authorList>
            <person name="Aksoy S."/>
            <person name="Warren W."/>
            <person name="Wilson R.K."/>
        </authorList>
    </citation>
    <scope>NUCLEOTIDE SEQUENCE [LARGE SCALE GENOMIC DNA]</scope>
    <source>
        <strain evidence="3">IAEA</strain>
    </source>
</reference>
<evidence type="ECO:0000313" key="2">
    <source>
        <dbReference type="EnsemblMetazoa" id="GBRI018005-PA"/>
    </source>
</evidence>
<reference evidence="2" key="2">
    <citation type="submission" date="2020-05" db="UniProtKB">
        <authorList>
            <consortium name="EnsemblMetazoa"/>
        </authorList>
    </citation>
    <scope>IDENTIFICATION</scope>
    <source>
        <strain evidence="2">IAEA</strain>
    </source>
</reference>
<name>A0A1A9WFL9_9MUSC</name>
<evidence type="ECO:0000313" key="3">
    <source>
        <dbReference type="Proteomes" id="UP000091820"/>
    </source>
</evidence>
<organism evidence="2 3">
    <name type="scientific">Glossina brevipalpis</name>
    <dbReference type="NCBI Taxonomy" id="37001"/>
    <lineage>
        <taxon>Eukaryota</taxon>
        <taxon>Metazoa</taxon>
        <taxon>Ecdysozoa</taxon>
        <taxon>Arthropoda</taxon>
        <taxon>Hexapoda</taxon>
        <taxon>Insecta</taxon>
        <taxon>Pterygota</taxon>
        <taxon>Neoptera</taxon>
        <taxon>Endopterygota</taxon>
        <taxon>Diptera</taxon>
        <taxon>Brachycera</taxon>
        <taxon>Muscomorpha</taxon>
        <taxon>Hippoboscoidea</taxon>
        <taxon>Glossinidae</taxon>
        <taxon>Glossina</taxon>
    </lineage>
</organism>
<dbReference type="Proteomes" id="UP000091820">
    <property type="component" value="Unassembled WGS sequence"/>
</dbReference>
<proteinExistence type="predicted"/>